<reference evidence="2" key="1">
    <citation type="journal article" date="2019" name="Gigascience">
        <title>De novo genome assembly of the endangered Acer yangbiense, a plant species with extremely small populations endemic to Yunnan Province, China.</title>
        <authorList>
            <person name="Yang J."/>
            <person name="Wariss H.M."/>
            <person name="Tao L."/>
            <person name="Zhang R."/>
            <person name="Yun Q."/>
            <person name="Hollingsworth P."/>
            <person name="Dao Z."/>
            <person name="Luo G."/>
            <person name="Guo H."/>
            <person name="Ma Y."/>
            <person name="Sun W."/>
        </authorList>
    </citation>
    <scope>NUCLEOTIDE SEQUENCE [LARGE SCALE GENOMIC DNA]</scope>
    <source>
        <strain evidence="2">cv. Malutang</strain>
    </source>
</reference>
<proteinExistence type="predicted"/>
<name>A0A5C7HK33_9ROSI</name>
<accession>A0A5C7HK33</accession>
<evidence type="ECO:0000313" key="1">
    <source>
        <dbReference type="EMBL" id="TXG57370.1"/>
    </source>
</evidence>
<comment type="caution">
    <text evidence="1">The sequence shown here is derived from an EMBL/GenBank/DDBJ whole genome shotgun (WGS) entry which is preliminary data.</text>
</comment>
<evidence type="ECO:0000313" key="2">
    <source>
        <dbReference type="Proteomes" id="UP000323000"/>
    </source>
</evidence>
<dbReference type="Proteomes" id="UP000323000">
    <property type="component" value="Chromosome 8"/>
</dbReference>
<protein>
    <submittedName>
        <fullName evidence="1">Uncharacterized protein</fullName>
    </submittedName>
</protein>
<dbReference type="AlphaFoldDB" id="A0A5C7HK33"/>
<organism evidence="1 2">
    <name type="scientific">Acer yangbiense</name>
    <dbReference type="NCBI Taxonomy" id="1000413"/>
    <lineage>
        <taxon>Eukaryota</taxon>
        <taxon>Viridiplantae</taxon>
        <taxon>Streptophyta</taxon>
        <taxon>Embryophyta</taxon>
        <taxon>Tracheophyta</taxon>
        <taxon>Spermatophyta</taxon>
        <taxon>Magnoliopsida</taxon>
        <taxon>eudicotyledons</taxon>
        <taxon>Gunneridae</taxon>
        <taxon>Pentapetalae</taxon>
        <taxon>rosids</taxon>
        <taxon>malvids</taxon>
        <taxon>Sapindales</taxon>
        <taxon>Sapindaceae</taxon>
        <taxon>Hippocastanoideae</taxon>
        <taxon>Acereae</taxon>
        <taxon>Acer</taxon>
    </lineage>
</organism>
<gene>
    <name evidence="1" type="ORF">EZV62_018683</name>
</gene>
<dbReference type="EMBL" id="VAHF01000008">
    <property type="protein sequence ID" value="TXG57370.1"/>
    <property type="molecule type" value="Genomic_DNA"/>
</dbReference>
<sequence>MIDLPDIFSTQNGCCVQQRALELVLMTLKLRETVESGIRRTSASNGLLELPDHQNCSSSRTNSKHLLIAIL</sequence>
<keyword evidence="2" id="KW-1185">Reference proteome</keyword>